<organism evidence="2 3">
    <name type="scientific">Acinetobacter sichuanensis</name>
    <dbReference type="NCBI Taxonomy" id="2136183"/>
    <lineage>
        <taxon>Bacteria</taxon>
        <taxon>Pseudomonadati</taxon>
        <taxon>Pseudomonadota</taxon>
        <taxon>Gammaproteobacteria</taxon>
        <taxon>Moraxellales</taxon>
        <taxon>Moraxellaceae</taxon>
        <taxon>Acinetobacter</taxon>
    </lineage>
</organism>
<protein>
    <submittedName>
        <fullName evidence="2">Uncharacterized protein</fullName>
    </submittedName>
</protein>
<sequence length="453" mass="47563">MLCALSSLGNGVSHAAPLQPLTDEQLSATTGQALMSLSYVSPTDVRNLETGRKGDTTIGFYKLSMEANLELNLNINKLQLGCGGNNSAVAGKGGLCDIDIDNISLSGLGNTATSNTNSESDRAARAGSSAVLSNPFMEFAIKNPDKASQRELVGVRLSAEKALGLISFGKENLKDNNNNGIPNGINSLSGYMEIAPQKGSATINPITISQNGTMNPTDVALKGKACDTLLIFGGCGVLRPNYVTTSYDITLTPQSVATLDLPQQIITGKRINSATLNASTTVNNILLSGNLAADTDLLGIKISGKTSGVLNNLKVNAIIDENLGLFHKASLNGTSASLSLQSKDIQWTGAKSVAQKGWWLEFSNPIDIGDITPNKNVDIAMPTIKDALAEVNKYLGANYVQCGTLATSCLLGNIPLGTANLPNNANPVNMDMTNLSLKNQDFTPNCYGTLKFC</sequence>
<reference evidence="1" key="4">
    <citation type="submission" date="2024-09" db="EMBL/GenBank/DDBJ databases">
        <authorList>
            <person name="Sun Q."/>
            <person name="Mori K."/>
        </authorList>
    </citation>
    <scope>NUCLEOTIDE SEQUENCE</scope>
    <source>
        <strain evidence="1">KCTC 62575</strain>
    </source>
</reference>
<dbReference type="Proteomes" id="UP000240957">
    <property type="component" value="Unassembled WGS sequence"/>
</dbReference>
<reference evidence="4" key="3">
    <citation type="journal article" date="2019" name="Int. J. Syst. Evol. Microbiol.">
        <title>The Global Catalogue of Microorganisms (GCM) 10K type strain sequencing project: providing services to taxonomists for standard genome sequencing and annotation.</title>
        <authorList>
            <consortium name="The Broad Institute Genomics Platform"/>
            <consortium name="The Broad Institute Genome Sequencing Center for Infectious Disease"/>
            <person name="Wu L."/>
            <person name="Ma J."/>
        </authorList>
    </citation>
    <scope>NUCLEOTIDE SEQUENCE [LARGE SCALE GENOMIC DNA]</scope>
    <source>
        <strain evidence="4">KCTC 62575</strain>
    </source>
</reference>
<evidence type="ECO:0000313" key="4">
    <source>
        <dbReference type="Proteomes" id="UP001595455"/>
    </source>
</evidence>
<gene>
    <name evidence="1" type="ORF">ACFODO_12650</name>
    <name evidence="2" type="ORF">C9E89_017615</name>
</gene>
<dbReference type="AlphaFoldDB" id="A0A371YLC0"/>
<keyword evidence="4" id="KW-1185">Reference proteome</keyword>
<dbReference type="EMBL" id="JBHRSF010000053">
    <property type="protein sequence ID" value="MFC2996101.1"/>
    <property type="molecule type" value="Genomic_DNA"/>
</dbReference>
<proteinExistence type="predicted"/>
<reference evidence="2 3" key="2">
    <citation type="submission" date="2018-08" db="EMBL/GenBank/DDBJ databases">
        <title>The draft genome of Acinetobacter sichuanensis strain WCHAc060041.</title>
        <authorList>
            <person name="Qin J."/>
            <person name="Feng Y."/>
            <person name="Zong Z."/>
        </authorList>
    </citation>
    <scope>NUCLEOTIDE SEQUENCE [LARGE SCALE GENOMIC DNA]</scope>
    <source>
        <strain evidence="2 3">WCHAc060041</strain>
    </source>
</reference>
<dbReference type="Proteomes" id="UP001595455">
    <property type="component" value="Unassembled WGS sequence"/>
</dbReference>
<evidence type="ECO:0000313" key="3">
    <source>
        <dbReference type="Proteomes" id="UP000240957"/>
    </source>
</evidence>
<dbReference type="RefSeq" id="WP_107009650.1">
    <property type="nucleotide sequence ID" value="NZ_JBHRSF010000053.1"/>
</dbReference>
<evidence type="ECO:0000313" key="2">
    <source>
        <dbReference type="EMBL" id="RFC82251.1"/>
    </source>
</evidence>
<evidence type="ECO:0000313" key="1">
    <source>
        <dbReference type="EMBL" id="MFC2996101.1"/>
    </source>
</evidence>
<name>A0A371YLC0_9GAMM</name>
<comment type="caution">
    <text evidence="2">The sequence shown here is derived from an EMBL/GenBank/DDBJ whole genome shotgun (WGS) entry which is preliminary data.</text>
</comment>
<reference evidence="1" key="1">
    <citation type="journal article" date="2014" name="Int. J. Syst. Evol. Microbiol.">
        <title>Complete genome of a new Firmicutes species belonging to the dominant human colonic microbiota ('Ruminococcus bicirculans') reveals two chromosomes and a selective capacity to utilize plant glucans.</title>
        <authorList>
            <consortium name="NISC Comparative Sequencing Program"/>
            <person name="Wegmann U."/>
            <person name="Louis P."/>
            <person name="Goesmann A."/>
            <person name="Henrissat B."/>
            <person name="Duncan S.H."/>
            <person name="Flint H.J."/>
        </authorList>
    </citation>
    <scope>NUCLEOTIDE SEQUENCE</scope>
    <source>
        <strain evidence="1">KCTC 62575</strain>
    </source>
</reference>
<dbReference type="EMBL" id="PYIX02000039">
    <property type="protein sequence ID" value="RFC82251.1"/>
    <property type="molecule type" value="Genomic_DNA"/>
</dbReference>
<dbReference type="OrthoDB" id="6073551at2"/>
<accession>A0A371YLC0</accession>